<evidence type="ECO:0000256" key="2">
    <source>
        <dbReference type="ARBA" id="ARBA00023015"/>
    </source>
</evidence>
<keyword evidence="7" id="KW-1185">Reference proteome</keyword>
<dbReference type="Proteomes" id="UP001321498">
    <property type="component" value="Chromosome"/>
</dbReference>
<dbReference type="SMART" id="SM00354">
    <property type="entry name" value="HTH_LACI"/>
    <property type="match status" value="1"/>
</dbReference>
<dbReference type="Gene3D" id="1.10.260.40">
    <property type="entry name" value="lambda repressor-like DNA-binding domains"/>
    <property type="match status" value="1"/>
</dbReference>
<keyword evidence="1" id="KW-0678">Repressor</keyword>
<proteinExistence type="predicted"/>
<dbReference type="SUPFAM" id="SSF47413">
    <property type="entry name" value="lambda repressor-like DNA-binding domains"/>
    <property type="match status" value="1"/>
</dbReference>
<gene>
    <name evidence="6" type="primary">lacI_2</name>
    <name evidence="6" type="ORF">GCM10025866_33740</name>
</gene>
<dbReference type="EMBL" id="AP027731">
    <property type="protein sequence ID" value="BDZ47465.1"/>
    <property type="molecule type" value="Genomic_DNA"/>
</dbReference>
<evidence type="ECO:0000259" key="5">
    <source>
        <dbReference type="PROSITE" id="PS50932"/>
    </source>
</evidence>
<sequence>MTMSDQQYESGKPPAKLRDVAEMAGVSIATASKALNGRVHVHPATRDKVLRTAEKLSFAGKISSKHTGTVGLITSDLDGRFSIPILMGAEDAFGTGRVSVMLCDARGDSIREQYHLQALLEKNVDGLILVGSTTDPRKSLGHDLPVPVVYVYAPSEDPTDLSLVPDDRQAGAEAAVYLVRSGRSRIAHITGDVAYTAARDRAAGVEAALAEAKLPLAGGETLYGAWSESWGRTATERLINGGVDFDAILCGSDQIARGALEILREHQIAVPSQVAVMGLDNWHLFVEGGRPLLTSVDMNLEGLGRAAAQRLSEAIGGQVAQGIERMPCKLVVRESA</sequence>
<dbReference type="InterPro" id="IPR010982">
    <property type="entry name" value="Lambda_DNA-bd_dom_sf"/>
</dbReference>
<dbReference type="CDD" id="cd01392">
    <property type="entry name" value="HTH_LacI"/>
    <property type="match status" value="1"/>
</dbReference>
<name>A0ABN6XUZ7_9MICO</name>
<accession>A0ABN6XUZ7</accession>
<reference evidence="7" key="1">
    <citation type="journal article" date="2019" name="Int. J. Syst. Evol. Microbiol.">
        <title>The Global Catalogue of Microorganisms (GCM) 10K type strain sequencing project: providing services to taxonomists for standard genome sequencing and annotation.</title>
        <authorList>
            <consortium name="The Broad Institute Genomics Platform"/>
            <consortium name="The Broad Institute Genome Sequencing Center for Infectious Disease"/>
            <person name="Wu L."/>
            <person name="Ma J."/>
        </authorList>
    </citation>
    <scope>NUCLEOTIDE SEQUENCE [LARGE SCALE GENOMIC DNA]</scope>
    <source>
        <strain evidence="7">NBRC 108725</strain>
    </source>
</reference>
<evidence type="ECO:0000313" key="6">
    <source>
        <dbReference type="EMBL" id="BDZ47465.1"/>
    </source>
</evidence>
<dbReference type="PROSITE" id="PS50932">
    <property type="entry name" value="HTH_LACI_2"/>
    <property type="match status" value="1"/>
</dbReference>
<organism evidence="6 7">
    <name type="scientific">Naasia aerilata</name>
    <dbReference type="NCBI Taxonomy" id="1162966"/>
    <lineage>
        <taxon>Bacteria</taxon>
        <taxon>Bacillati</taxon>
        <taxon>Actinomycetota</taxon>
        <taxon>Actinomycetes</taxon>
        <taxon>Micrococcales</taxon>
        <taxon>Microbacteriaceae</taxon>
        <taxon>Naasia</taxon>
    </lineage>
</organism>
<dbReference type="CDD" id="cd06288">
    <property type="entry name" value="PBP1_sucrose_transcription_regulator"/>
    <property type="match status" value="1"/>
</dbReference>
<dbReference type="InterPro" id="IPR000843">
    <property type="entry name" value="HTH_LacI"/>
</dbReference>
<dbReference type="Gene3D" id="3.40.50.2300">
    <property type="match status" value="2"/>
</dbReference>
<dbReference type="PANTHER" id="PTHR30146:SF148">
    <property type="entry name" value="HTH-TYPE TRANSCRIPTIONAL REPRESSOR PURR-RELATED"/>
    <property type="match status" value="1"/>
</dbReference>
<evidence type="ECO:0000313" key="7">
    <source>
        <dbReference type="Proteomes" id="UP001321498"/>
    </source>
</evidence>
<keyword evidence="2" id="KW-0805">Transcription regulation</keyword>
<dbReference type="PROSITE" id="PS00356">
    <property type="entry name" value="HTH_LACI_1"/>
    <property type="match status" value="1"/>
</dbReference>
<keyword evidence="3" id="KW-0238">DNA-binding</keyword>
<feature type="domain" description="HTH lacI-type" evidence="5">
    <location>
        <begin position="15"/>
        <end position="56"/>
    </location>
</feature>
<dbReference type="Pfam" id="PF13377">
    <property type="entry name" value="Peripla_BP_3"/>
    <property type="match status" value="1"/>
</dbReference>
<evidence type="ECO:0000256" key="4">
    <source>
        <dbReference type="ARBA" id="ARBA00023163"/>
    </source>
</evidence>
<dbReference type="SUPFAM" id="SSF53822">
    <property type="entry name" value="Periplasmic binding protein-like I"/>
    <property type="match status" value="1"/>
</dbReference>
<dbReference type="InterPro" id="IPR028082">
    <property type="entry name" value="Peripla_BP_I"/>
</dbReference>
<protein>
    <submittedName>
        <fullName evidence="6">LacI family transcriptional regulator</fullName>
    </submittedName>
</protein>
<evidence type="ECO:0000256" key="1">
    <source>
        <dbReference type="ARBA" id="ARBA00022491"/>
    </source>
</evidence>
<dbReference type="PANTHER" id="PTHR30146">
    <property type="entry name" value="LACI-RELATED TRANSCRIPTIONAL REPRESSOR"/>
    <property type="match status" value="1"/>
</dbReference>
<dbReference type="InterPro" id="IPR046335">
    <property type="entry name" value="LacI/GalR-like_sensor"/>
</dbReference>
<evidence type="ECO:0000256" key="3">
    <source>
        <dbReference type="ARBA" id="ARBA00023125"/>
    </source>
</evidence>
<keyword evidence="4" id="KW-0804">Transcription</keyword>
<dbReference type="Pfam" id="PF00356">
    <property type="entry name" value="LacI"/>
    <property type="match status" value="1"/>
</dbReference>